<evidence type="ECO:0000313" key="3">
    <source>
        <dbReference type="Proteomes" id="UP000050975"/>
    </source>
</evidence>
<dbReference type="InterPro" id="IPR029069">
    <property type="entry name" value="HotDog_dom_sf"/>
</dbReference>
<dbReference type="PATRIC" id="fig|1703778.3.peg.614"/>
<accession>A0A0S8JVG2</accession>
<dbReference type="EMBL" id="LJVE01000084">
    <property type="protein sequence ID" value="KPL13793.1"/>
    <property type="molecule type" value="Genomic_DNA"/>
</dbReference>
<dbReference type="PANTHER" id="PTHR47260:SF3">
    <property type="entry name" value="THIOESTERASE FAMILY PROTEIN (AFU_ORTHOLOGUE AFUA_7G03960)"/>
    <property type="match status" value="1"/>
</dbReference>
<proteinExistence type="predicted"/>
<dbReference type="InterPro" id="IPR006683">
    <property type="entry name" value="Thioestr_dom"/>
</dbReference>
<organism evidence="2 3">
    <name type="scientific">candidate division WOR_3 bacterium SM1_77</name>
    <dbReference type="NCBI Taxonomy" id="1703778"/>
    <lineage>
        <taxon>Bacteria</taxon>
        <taxon>Bacteria division WOR-3</taxon>
    </lineage>
</organism>
<dbReference type="Gene3D" id="3.10.129.10">
    <property type="entry name" value="Hotdog Thioesterase"/>
    <property type="match status" value="1"/>
</dbReference>
<comment type="caution">
    <text evidence="2">The sequence shown here is derived from an EMBL/GenBank/DDBJ whole genome shotgun (WGS) entry which is preliminary data.</text>
</comment>
<dbReference type="InterPro" id="IPR052061">
    <property type="entry name" value="PTE-AB_protein"/>
</dbReference>
<dbReference type="SUPFAM" id="SSF54637">
    <property type="entry name" value="Thioesterase/thiol ester dehydrase-isomerase"/>
    <property type="match status" value="1"/>
</dbReference>
<dbReference type="CDD" id="cd03443">
    <property type="entry name" value="PaaI_thioesterase"/>
    <property type="match status" value="1"/>
</dbReference>
<protein>
    <submittedName>
        <fullName evidence="2">Thioesterase</fullName>
    </submittedName>
</protein>
<dbReference type="AlphaFoldDB" id="A0A0S8JVG2"/>
<evidence type="ECO:0000259" key="1">
    <source>
        <dbReference type="Pfam" id="PF03061"/>
    </source>
</evidence>
<dbReference type="PANTHER" id="PTHR47260">
    <property type="entry name" value="UPF0644 PROTEIN PB2B4.06"/>
    <property type="match status" value="1"/>
</dbReference>
<gene>
    <name evidence="2" type="ORF">AMJ74_04595</name>
</gene>
<dbReference type="Pfam" id="PF03061">
    <property type="entry name" value="4HBT"/>
    <property type="match status" value="1"/>
</dbReference>
<sequence length="171" mass="19404">MKHKITGKQPNSKLCLVCGMKNPFGLKAFFYETEKKELVAIFNTCEEHQSYPGRLHGGIAAAILDETIGRAILMHYEQEIWGVTAELRLRFKKPIPLGEELKVIGRITRESNRLFEGTGELILQNGEIAVTCEGKYLKLPLDDIADFDREENEWRVIQSNKDPKPGTGINF</sequence>
<dbReference type="Proteomes" id="UP000050975">
    <property type="component" value="Unassembled WGS sequence"/>
</dbReference>
<evidence type="ECO:0000313" key="2">
    <source>
        <dbReference type="EMBL" id="KPL13793.1"/>
    </source>
</evidence>
<name>A0A0S8JVG2_UNCW3</name>
<feature type="domain" description="Thioesterase" evidence="1">
    <location>
        <begin position="53"/>
        <end position="127"/>
    </location>
</feature>
<reference evidence="2 3" key="1">
    <citation type="journal article" date="2015" name="Microbiome">
        <title>Genomic resolution of linkages in carbon, nitrogen, and sulfur cycling among widespread estuary sediment bacteria.</title>
        <authorList>
            <person name="Baker B.J."/>
            <person name="Lazar C.S."/>
            <person name="Teske A.P."/>
            <person name="Dick G.J."/>
        </authorList>
    </citation>
    <scope>NUCLEOTIDE SEQUENCE [LARGE SCALE GENOMIC DNA]</scope>
    <source>
        <strain evidence="2">SM1_77</strain>
    </source>
</reference>